<dbReference type="PANTHER" id="PTHR43433:SF5">
    <property type="entry name" value="AB HYDROLASE-1 DOMAIN-CONTAINING PROTEIN"/>
    <property type="match status" value="1"/>
</dbReference>
<evidence type="ECO:0000313" key="3">
    <source>
        <dbReference type="Proteomes" id="UP000257479"/>
    </source>
</evidence>
<dbReference type="Gene3D" id="3.40.50.1820">
    <property type="entry name" value="alpha/beta hydrolase"/>
    <property type="match status" value="1"/>
</dbReference>
<protein>
    <submittedName>
        <fullName evidence="2">Alpha/beta hydrolase</fullName>
    </submittedName>
</protein>
<sequence>MGRPPRGDRARVSDRAGVVTTADGADLAWRQTGAGTRELLLIAGQGVSATSWDPVLPALTAVGRVTVYDHRGIGGSTVGEAAEWSTRSLARDAATVIEALDIAPAAVIGHSMGGRVAQWLAIDRPELVDRLVLVSTTGGDARGMRREDAATSALANGTGDVLAPYFFSDAYIADNPHAISLFTRRDAVIPVRRGHFQASSTHDAWDELARITAPTLVVHGADDRITPPENGRRVAASVPGATLVEVPGARHAPQLDTEAALTAIVDFVRG</sequence>
<reference evidence="2 3" key="1">
    <citation type="journal article" date="2018" name="Nat. Biotechnol.">
        <title>A standardized bacterial taxonomy based on genome phylogeny substantially revises the tree of life.</title>
        <authorList>
            <person name="Parks D.H."/>
            <person name="Chuvochina M."/>
            <person name="Waite D.W."/>
            <person name="Rinke C."/>
            <person name="Skarshewski A."/>
            <person name="Chaumeil P.A."/>
            <person name="Hugenholtz P."/>
        </authorList>
    </citation>
    <scope>NUCLEOTIDE SEQUENCE [LARGE SCALE GENOMIC DNA]</scope>
    <source>
        <strain evidence="2">UBA9152</strain>
    </source>
</reference>
<dbReference type="InterPro" id="IPR050471">
    <property type="entry name" value="AB_hydrolase"/>
</dbReference>
<dbReference type="InterPro" id="IPR000073">
    <property type="entry name" value="AB_hydrolase_1"/>
</dbReference>
<dbReference type="InterPro" id="IPR022742">
    <property type="entry name" value="Hydrolase_4"/>
</dbReference>
<name>A0A3C1KFJ3_9MICO</name>
<dbReference type="InterPro" id="IPR029058">
    <property type="entry name" value="AB_hydrolase_fold"/>
</dbReference>
<dbReference type="Proteomes" id="UP000257479">
    <property type="component" value="Unassembled WGS sequence"/>
</dbReference>
<dbReference type="PRINTS" id="PR00111">
    <property type="entry name" value="ABHYDROLASE"/>
</dbReference>
<dbReference type="AlphaFoldDB" id="A0A3C1KFJ3"/>
<dbReference type="SUPFAM" id="SSF53474">
    <property type="entry name" value="alpha/beta-Hydrolases"/>
    <property type="match status" value="1"/>
</dbReference>
<keyword evidence="2" id="KW-0378">Hydrolase</keyword>
<comment type="caution">
    <text evidence="2">The sequence shown here is derived from an EMBL/GenBank/DDBJ whole genome shotgun (WGS) entry which is preliminary data.</text>
</comment>
<dbReference type="Pfam" id="PF12146">
    <property type="entry name" value="Hydrolase_4"/>
    <property type="match status" value="1"/>
</dbReference>
<gene>
    <name evidence="2" type="ORF">DCP95_12745</name>
</gene>
<evidence type="ECO:0000313" key="2">
    <source>
        <dbReference type="EMBL" id="HAN25412.1"/>
    </source>
</evidence>
<accession>A0A3C1KFJ3</accession>
<dbReference type="PANTHER" id="PTHR43433">
    <property type="entry name" value="HYDROLASE, ALPHA/BETA FOLD FAMILY PROTEIN"/>
    <property type="match status" value="1"/>
</dbReference>
<dbReference type="GO" id="GO:0016787">
    <property type="term" value="F:hydrolase activity"/>
    <property type="evidence" value="ECO:0007669"/>
    <property type="project" value="UniProtKB-KW"/>
</dbReference>
<evidence type="ECO:0000259" key="1">
    <source>
        <dbReference type="Pfam" id="PF12146"/>
    </source>
</evidence>
<proteinExistence type="predicted"/>
<organism evidence="2 3">
    <name type="scientific">Microbacterium ginsengisoli</name>
    <dbReference type="NCBI Taxonomy" id="400772"/>
    <lineage>
        <taxon>Bacteria</taxon>
        <taxon>Bacillati</taxon>
        <taxon>Actinomycetota</taxon>
        <taxon>Actinomycetes</taxon>
        <taxon>Micrococcales</taxon>
        <taxon>Microbacteriaceae</taxon>
        <taxon>Microbacterium</taxon>
    </lineage>
</organism>
<dbReference type="EMBL" id="DMNG01000222">
    <property type="protein sequence ID" value="HAN25412.1"/>
    <property type="molecule type" value="Genomic_DNA"/>
</dbReference>
<feature type="domain" description="Serine aminopeptidase S33" evidence="1">
    <location>
        <begin position="40"/>
        <end position="257"/>
    </location>
</feature>